<evidence type="ECO:0000313" key="3">
    <source>
        <dbReference type="Proteomes" id="UP000030753"/>
    </source>
</evidence>
<proteinExistence type="predicted"/>
<dbReference type="AlphaFoldDB" id="W9HXY2"/>
<name>W9HXY2_FUSOX</name>
<feature type="region of interest" description="Disordered" evidence="1">
    <location>
        <begin position="1"/>
        <end position="54"/>
    </location>
</feature>
<reference evidence="2 3" key="1">
    <citation type="submission" date="2011-06" db="EMBL/GenBank/DDBJ databases">
        <title>The Genome Sequence of Fusarium oxysporum FOSC 3-a.</title>
        <authorList>
            <consortium name="The Broad Institute Genome Sequencing Platform"/>
            <person name="Ma L.-J."/>
            <person name="Gale L.R."/>
            <person name="Schwartz D.C."/>
            <person name="Zhou S."/>
            <person name="Corby-Kistler H."/>
            <person name="Young S.K."/>
            <person name="Zeng Q."/>
            <person name="Gargeya S."/>
            <person name="Fitzgerald M."/>
            <person name="Haas B."/>
            <person name="Abouelleil A."/>
            <person name="Alvarado L."/>
            <person name="Arachchi H.M."/>
            <person name="Berlin A."/>
            <person name="Brown A."/>
            <person name="Chapman S.B."/>
            <person name="Chen Z."/>
            <person name="Dunbar C."/>
            <person name="Freedman E."/>
            <person name="Gearin G."/>
            <person name="Gellesch M."/>
            <person name="Goldberg J."/>
            <person name="Griggs A."/>
            <person name="Gujja S."/>
            <person name="Heiman D."/>
            <person name="Howarth C."/>
            <person name="Larson L."/>
            <person name="Lui A."/>
            <person name="MacDonald P.J.P."/>
            <person name="Mehta T."/>
            <person name="Montmayeur A."/>
            <person name="Murphy C."/>
            <person name="Neiman D."/>
            <person name="Pearson M."/>
            <person name="Priest M."/>
            <person name="Roberts A."/>
            <person name="Saif S."/>
            <person name="Shea T."/>
            <person name="Shenoy N."/>
            <person name="Sisk P."/>
            <person name="Stolte C."/>
            <person name="Sykes S."/>
            <person name="Wortman J."/>
            <person name="Nusbaum C."/>
            <person name="Birren B."/>
        </authorList>
    </citation>
    <scope>NUCLEOTIDE SEQUENCE [LARGE SCALE GENOMIC DNA]</scope>
    <source>
        <strain evidence="3">FOSC 3-a</strain>
    </source>
</reference>
<sequence>MRYQKHHDMSRTQDAHLGRQRSSEILPAALPRPGRYRSSPPMANASDALQAHEE</sequence>
<dbReference type="HOGENOM" id="CLU_3050350_0_0_1"/>
<feature type="compositionally biased region" description="Basic and acidic residues" evidence="1">
    <location>
        <begin position="1"/>
        <end position="17"/>
    </location>
</feature>
<dbReference type="Proteomes" id="UP000030753">
    <property type="component" value="Unassembled WGS sequence"/>
</dbReference>
<evidence type="ECO:0000313" key="2">
    <source>
        <dbReference type="EMBL" id="EWY87443.1"/>
    </source>
</evidence>
<organism evidence="2 3">
    <name type="scientific">Fusarium oxysporum NRRL 32931</name>
    <dbReference type="NCBI Taxonomy" id="660029"/>
    <lineage>
        <taxon>Eukaryota</taxon>
        <taxon>Fungi</taxon>
        <taxon>Dikarya</taxon>
        <taxon>Ascomycota</taxon>
        <taxon>Pezizomycotina</taxon>
        <taxon>Sordariomycetes</taxon>
        <taxon>Hypocreomycetidae</taxon>
        <taxon>Hypocreales</taxon>
        <taxon>Nectriaceae</taxon>
        <taxon>Fusarium</taxon>
        <taxon>Fusarium oxysporum species complex</taxon>
    </lineage>
</organism>
<evidence type="ECO:0000256" key="1">
    <source>
        <dbReference type="SAM" id="MobiDB-lite"/>
    </source>
</evidence>
<accession>W9HXY2</accession>
<protein>
    <submittedName>
        <fullName evidence="2">Uncharacterized protein</fullName>
    </submittedName>
</protein>
<gene>
    <name evidence="2" type="ORF">FOYG_11643</name>
</gene>
<dbReference type="EMBL" id="JH717845">
    <property type="protein sequence ID" value="EWY87443.1"/>
    <property type="molecule type" value="Genomic_DNA"/>
</dbReference>